<dbReference type="RefSeq" id="XP_022290472.1">
    <property type="nucleotide sequence ID" value="XM_022434764.1"/>
</dbReference>
<dbReference type="Pfam" id="PF21294">
    <property type="entry name" value="Polysacc_lyase_14"/>
    <property type="match status" value="2"/>
</dbReference>
<dbReference type="OrthoDB" id="10069995at2759"/>
<dbReference type="Gene3D" id="2.60.120.200">
    <property type="match status" value="2"/>
</dbReference>
<dbReference type="AlphaFoldDB" id="A0A8B8AG50"/>
<gene>
    <name evidence="3" type="primary">LOC111102111</name>
</gene>
<dbReference type="GeneID" id="111102111"/>
<evidence type="ECO:0000313" key="2">
    <source>
        <dbReference type="Proteomes" id="UP000694844"/>
    </source>
</evidence>
<protein>
    <submittedName>
        <fullName evidence="3">Uncharacterized protein LOC111102111</fullName>
    </submittedName>
</protein>
<dbReference type="Proteomes" id="UP000694844">
    <property type="component" value="Chromosome 6"/>
</dbReference>
<dbReference type="PANTHER" id="PTHR40124:SF1">
    <property type="entry name" value="DISAGGREGATASE RELATED REPEAT PROTEIN"/>
    <property type="match status" value="1"/>
</dbReference>
<name>A0A8B8AG50_CRAVI</name>
<reference evidence="3" key="1">
    <citation type="submission" date="2025-08" db="UniProtKB">
        <authorList>
            <consortium name="RefSeq"/>
        </authorList>
    </citation>
    <scope>IDENTIFICATION</scope>
    <source>
        <tissue evidence="3">Whole sample</tissue>
    </source>
</reference>
<sequence>MSPSCLIRWTGPLIASCDKSGILRIYSTRSPNEIPCQQRKPRSTQKDVINHNHQANYAKGIHSHTYDRPRGTQFFVTPSGYPHGATDVTLSYDVYFPSSFSWVRGDKLPGAYGHSTSCSGGRDSSHCFLHDLCGGQMGWVNCIYIFLRRASKIHLNSVRSSGHGNPDGWIKVFMNHELTPVMMIEDALLRKYDDVKIDGIFFSTFFGGHDDTWASAHDTYTLYKNFPDLSWSSLEQYKSWLLNIKYMKLIL</sequence>
<feature type="domain" description="Polysaccharide lyase 14" evidence="1">
    <location>
        <begin position="160"/>
        <end position="226"/>
    </location>
</feature>
<feature type="domain" description="Polysaccharide lyase 14" evidence="1">
    <location>
        <begin position="54"/>
        <end position="128"/>
    </location>
</feature>
<dbReference type="PANTHER" id="PTHR40124">
    <property type="match status" value="1"/>
</dbReference>
<proteinExistence type="predicted"/>
<evidence type="ECO:0000313" key="3">
    <source>
        <dbReference type="RefSeq" id="XP_022290472.1"/>
    </source>
</evidence>
<keyword evidence="2" id="KW-1185">Reference proteome</keyword>
<dbReference type="KEGG" id="cvn:111102111"/>
<evidence type="ECO:0000259" key="1">
    <source>
        <dbReference type="Pfam" id="PF21294"/>
    </source>
</evidence>
<dbReference type="InterPro" id="IPR048958">
    <property type="entry name" value="Polysacc_lyase_14"/>
</dbReference>
<accession>A0A8B8AG50</accession>
<organism evidence="2 3">
    <name type="scientific">Crassostrea virginica</name>
    <name type="common">Eastern oyster</name>
    <dbReference type="NCBI Taxonomy" id="6565"/>
    <lineage>
        <taxon>Eukaryota</taxon>
        <taxon>Metazoa</taxon>
        <taxon>Spiralia</taxon>
        <taxon>Lophotrochozoa</taxon>
        <taxon>Mollusca</taxon>
        <taxon>Bivalvia</taxon>
        <taxon>Autobranchia</taxon>
        <taxon>Pteriomorphia</taxon>
        <taxon>Ostreida</taxon>
        <taxon>Ostreoidea</taxon>
        <taxon>Ostreidae</taxon>
        <taxon>Crassostrea</taxon>
    </lineage>
</organism>